<evidence type="ECO:0000313" key="7">
    <source>
        <dbReference type="Proteomes" id="UP000287188"/>
    </source>
</evidence>
<keyword evidence="7" id="KW-1185">Reference proteome</keyword>
<dbReference type="RefSeq" id="WP_126549518.1">
    <property type="nucleotide sequence ID" value="NZ_BIFS01000001.1"/>
</dbReference>
<dbReference type="SUPFAM" id="SSF56399">
    <property type="entry name" value="ADP-ribosylation"/>
    <property type="match status" value="1"/>
</dbReference>
<dbReference type="PANTHER" id="PTHR12684:SF2">
    <property type="entry name" value="TRNA 2'-PHOSPHOTRANSFERASE 1"/>
    <property type="match status" value="1"/>
</dbReference>
<dbReference type="HAMAP" id="MF_00299">
    <property type="entry name" value="KptA"/>
    <property type="match status" value="1"/>
</dbReference>
<comment type="similarity">
    <text evidence="1 5">Belongs to the KptA/TPT1 family.</text>
</comment>
<dbReference type="OrthoDB" id="4537997at2"/>
<dbReference type="GO" id="GO:0000215">
    <property type="term" value="F:tRNA 2'-phosphotransferase activity"/>
    <property type="evidence" value="ECO:0007669"/>
    <property type="project" value="TreeGrafter"/>
</dbReference>
<evidence type="ECO:0000256" key="5">
    <source>
        <dbReference type="HAMAP-Rule" id="MF_00299"/>
    </source>
</evidence>
<dbReference type="InterPro" id="IPR002745">
    <property type="entry name" value="Ptrans_KptA/Tpt1"/>
</dbReference>
<dbReference type="EMBL" id="BIFS01000001">
    <property type="protein sequence ID" value="GCE17908.1"/>
    <property type="molecule type" value="Genomic_DNA"/>
</dbReference>
<dbReference type="GO" id="GO:0006388">
    <property type="term" value="P:tRNA splicing, via endonucleolytic cleavage and ligation"/>
    <property type="evidence" value="ECO:0007669"/>
    <property type="project" value="UniProtKB-UniRule"/>
</dbReference>
<evidence type="ECO:0000256" key="4">
    <source>
        <dbReference type="ARBA" id="ARBA00025212"/>
    </source>
</evidence>
<dbReference type="Gene3D" id="3.20.170.30">
    <property type="match status" value="1"/>
</dbReference>
<protein>
    <recommendedName>
        <fullName evidence="5">Probable RNA 2'-phosphotransferase</fullName>
        <ecNumber evidence="5">2.7.1.-</ecNumber>
    </recommendedName>
</protein>
<dbReference type="Pfam" id="PF01885">
    <property type="entry name" value="PTS_2-RNA"/>
    <property type="match status" value="1"/>
</dbReference>
<dbReference type="InterPro" id="IPR042080">
    <property type="entry name" value="RNA_2'-PTrans_N"/>
</dbReference>
<dbReference type="EC" id="2.7.1.-" evidence="5"/>
<dbReference type="InterPro" id="IPR042081">
    <property type="entry name" value="RNA_2'-PTrans_C"/>
</dbReference>
<evidence type="ECO:0000256" key="2">
    <source>
        <dbReference type="ARBA" id="ARBA00022679"/>
    </source>
</evidence>
<dbReference type="Gene3D" id="1.10.10.970">
    <property type="entry name" value="RNA 2'-phosphotransferase, Tpt1/KptA family, N-terminal domain"/>
    <property type="match status" value="1"/>
</dbReference>
<organism evidence="6 7">
    <name type="scientific">Dictyobacter kobayashii</name>
    <dbReference type="NCBI Taxonomy" id="2014872"/>
    <lineage>
        <taxon>Bacteria</taxon>
        <taxon>Bacillati</taxon>
        <taxon>Chloroflexota</taxon>
        <taxon>Ktedonobacteria</taxon>
        <taxon>Ktedonobacterales</taxon>
        <taxon>Dictyobacteraceae</taxon>
        <taxon>Dictyobacter</taxon>
    </lineage>
</organism>
<reference evidence="7" key="1">
    <citation type="submission" date="2018-12" db="EMBL/GenBank/DDBJ databases">
        <title>Tengunoibacter tsumagoiensis gen. nov., sp. nov., Dictyobacter kobayashii sp. nov., D. alpinus sp. nov., and D. joshuensis sp. nov. and description of Dictyobacteraceae fam. nov. within the order Ktedonobacterales isolated from Tengu-no-mugimeshi.</title>
        <authorList>
            <person name="Wang C.M."/>
            <person name="Zheng Y."/>
            <person name="Sakai Y."/>
            <person name="Toyoda A."/>
            <person name="Minakuchi Y."/>
            <person name="Abe K."/>
            <person name="Yokota A."/>
            <person name="Yabe S."/>
        </authorList>
    </citation>
    <scope>NUCLEOTIDE SEQUENCE [LARGE SCALE GENOMIC DNA]</scope>
    <source>
        <strain evidence="7">Uno11</strain>
    </source>
</reference>
<name>A0A402AFL4_9CHLR</name>
<dbReference type="GO" id="GO:0003950">
    <property type="term" value="F:NAD+ poly-ADP-ribosyltransferase activity"/>
    <property type="evidence" value="ECO:0007669"/>
    <property type="project" value="InterPro"/>
</dbReference>
<evidence type="ECO:0000313" key="6">
    <source>
        <dbReference type="EMBL" id="GCE17908.1"/>
    </source>
</evidence>
<dbReference type="PANTHER" id="PTHR12684">
    <property type="entry name" value="PUTATIVE PHOSPHOTRANSFERASE"/>
    <property type="match status" value="1"/>
</dbReference>
<dbReference type="Proteomes" id="UP000287188">
    <property type="component" value="Unassembled WGS sequence"/>
</dbReference>
<comment type="function">
    <text evidence="4 5">Removes the 2'-phosphate from RNA via an intermediate in which the phosphate is ADP-ribosylated by NAD followed by a presumed transesterification to release the RNA and generate ADP-ribose 1''-2''-cyclic phosphate (APPR&gt;P). May function as an ADP-ribosylase.</text>
</comment>
<evidence type="ECO:0000256" key="3">
    <source>
        <dbReference type="ARBA" id="ARBA00023027"/>
    </source>
</evidence>
<sequence>MEIDLVQLSRTIAYALRHQPASFGLTLDEEGWVSVDSLVGALCQHRSAWKQLQISDIEKVMALPGKRRYELRDGRIRAYYGHSIQQRMLREAATPPTYLFHGTTPAAYEQIRQSGLLPMGRQYVHLSEDRETALQVARRRTSQPIILVVAALHAHQAGVQFYLGNDSVWLADAIPPDYLTRQ</sequence>
<comment type="caution">
    <text evidence="6">The sequence shown here is derived from an EMBL/GenBank/DDBJ whole genome shotgun (WGS) entry which is preliminary data.</text>
</comment>
<keyword evidence="3 5" id="KW-0520">NAD</keyword>
<keyword evidence="2 5" id="KW-0808">Transferase</keyword>
<gene>
    <name evidence="5 6" type="primary">kptA</name>
    <name evidence="6" type="ORF">KDK_17080</name>
</gene>
<dbReference type="AlphaFoldDB" id="A0A402AFL4"/>
<accession>A0A402AFL4</accession>
<proteinExistence type="inferred from homology"/>
<dbReference type="InterPro" id="IPR022928">
    <property type="entry name" value="RNA_2'-PTrans_KptA"/>
</dbReference>
<evidence type="ECO:0000256" key="1">
    <source>
        <dbReference type="ARBA" id="ARBA00009836"/>
    </source>
</evidence>